<keyword evidence="1" id="KW-0812">Transmembrane</keyword>
<keyword evidence="1" id="KW-1133">Transmembrane helix</keyword>
<evidence type="ECO:0000313" key="2">
    <source>
        <dbReference type="EMBL" id="MBA4670619.1"/>
    </source>
</evidence>
<dbReference type="EMBL" id="GISG01248108">
    <property type="protein sequence ID" value="MBA4670619.1"/>
    <property type="molecule type" value="Transcribed_RNA"/>
</dbReference>
<sequence length="148" mass="15828">MEKAIFWITFHWAFLASFMAWGIFLMSFDMRTTCPVSVASAEPETPIEIPTSAMANAGASFTPSPTIAVGPSSLYSWMILALSSGKSSACTRSKACPSCSCACIAADLLSPVSKAVLMPIDFNSLIASVAPERQLSERLKVPMRAPLE</sequence>
<name>A0A7C9AL78_OPUST</name>
<evidence type="ECO:0000256" key="1">
    <source>
        <dbReference type="SAM" id="Phobius"/>
    </source>
</evidence>
<dbReference type="AlphaFoldDB" id="A0A7C9AL78"/>
<keyword evidence="1" id="KW-0472">Membrane</keyword>
<reference evidence="2" key="2">
    <citation type="submission" date="2020-07" db="EMBL/GenBank/DDBJ databases">
        <authorList>
            <person name="Vera ALvarez R."/>
            <person name="Arias-Moreno D.M."/>
            <person name="Jimenez-Jacinto V."/>
            <person name="Jimenez-Bremont J.F."/>
            <person name="Swaminathan K."/>
            <person name="Moose S.P."/>
            <person name="Guerrero-Gonzalez M.L."/>
            <person name="Marino-Ramirez L."/>
            <person name="Landsman D."/>
            <person name="Rodriguez-Kessler M."/>
            <person name="Delgado-Sanchez P."/>
        </authorList>
    </citation>
    <scope>NUCLEOTIDE SEQUENCE</scope>
    <source>
        <tissue evidence="2">Cladode</tissue>
    </source>
</reference>
<protein>
    <submittedName>
        <fullName evidence="2">Uncharacterized protein</fullName>
    </submittedName>
</protein>
<accession>A0A7C9AL78</accession>
<reference evidence="2" key="1">
    <citation type="journal article" date="2013" name="J. Plant Res.">
        <title>Effect of fungi and light on seed germination of three Opuntia species from semiarid lands of central Mexico.</title>
        <authorList>
            <person name="Delgado-Sanchez P."/>
            <person name="Jimenez-Bremont J.F."/>
            <person name="Guerrero-Gonzalez Mde L."/>
            <person name="Flores J."/>
        </authorList>
    </citation>
    <scope>NUCLEOTIDE SEQUENCE</scope>
    <source>
        <tissue evidence="2">Cladode</tissue>
    </source>
</reference>
<organism evidence="2">
    <name type="scientific">Opuntia streptacantha</name>
    <name type="common">Prickly pear cactus</name>
    <name type="synonym">Opuntia cardona</name>
    <dbReference type="NCBI Taxonomy" id="393608"/>
    <lineage>
        <taxon>Eukaryota</taxon>
        <taxon>Viridiplantae</taxon>
        <taxon>Streptophyta</taxon>
        <taxon>Embryophyta</taxon>
        <taxon>Tracheophyta</taxon>
        <taxon>Spermatophyta</taxon>
        <taxon>Magnoliopsida</taxon>
        <taxon>eudicotyledons</taxon>
        <taxon>Gunneridae</taxon>
        <taxon>Pentapetalae</taxon>
        <taxon>Caryophyllales</taxon>
        <taxon>Cactineae</taxon>
        <taxon>Cactaceae</taxon>
        <taxon>Opuntioideae</taxon>
        <taxon>Opuntia</taxon>
    </lineage>
</organism>
<feature type="transmembrane region" description="Helical" evidence="1">
    <location>
        <begin position="6"/>
        <end position="28"/>
    </location>
</feature>
<proteinExistence type="predicted"/>